<dbReference type="GeneID" id="26159627"/>
<evidence type="ECO:0000313" key="9">
    <source>
        <dbReference type="Proteomes" id="UP000291191"/>
    </source>
</evidence>
<dbReference type="EMBL" id="RCXO01000027">
    <property type="protein sequence ID" value="RYT78431.1"/>
    <property type="molecule type" value="Genomic_DNA"/>
</dbReference>
<feature type="region of interest" description="Disordered" evidence="1">
    <location>
        <begin position="1"/>
        <end position="23"/>
    </location>
</feature>
<dbReference type="EMBL" id="QRPE01000002">
    <property type="protein sequence ID" value="RHL95778.1"/>
    <property type="molecule type" value="Genomic_DNA"/>
</dbReference>
<gene>
    <name evidence="2" type="ORF">DWX27_09005</name>
    <name evidence="4" type="ORF">DWZ32_07415</name>
    <name evidence="3" type="ORF">DWZ95_02815</name>
    <name evidence="5" type="ORF">EAJ06_18205</name>
</gene>
<reference evidence="6 7" key="1">
    <citation type="submission" date="2018-08" db="EMBL/GenBank/DDBJ databases">
        <title>A genome reference for cultivated species of the human gut microbiota.</title>
        <authorList>
            <person name="Zou Y."/>
            <person name="Xue W."/>
            <person name="Luo G."/>
        </authorList>
    </citation>
    <scope>NUCLEOTIDE SEQUENCE [LARGE SCALE GENOMIC DNA]</scope>
    <source>
        <strain evidence="2 6">AF19-10AC</strain>
        <strain evidence="4 8">AF31-23</strain>
        <strain evidence="3 7">AF36-16BH</strain>
    </source>
</reference>
<dbReference type="Proteomes" id="UP000285013">
    <property type="component" value="Unassembled WGS sequence"/>
</dbReference>
<dbReference type="Proteomes" id="UP000291191">
    <property type="component" value="Unassembled WGS sequence"/>
</dbReference>
<evidence type="ECO:0000313" key="2">
    <source>
        <dbReference type="EMBL" id="RGT53099.1"/>
    </source>
</evidence>
<evidence type="ECO:0000313" key="5">
    <source>
        <dbReference type="EMBL" id="RYT78431.1"/>
    </source>
</evidence>
<reference evidence="5 9" key="2">
    <citation type="journal article" date="2019" name="Science, e1252229">
        <title>Invertible promoters mediate bacterial phase variation, antibiotic resistance, and host adaptation in the gut.</title>
        <authorList>
            <person name="Jiang X."/>
            <person name="Hall A.B."/>
            <person name="Arthur T.D."/>
            <person name="Plichta D.R."/>
            <person name="Covington C.T."/>
            <person name="Poyet M."/>
            <person name="Crothers J."/>
            <person name="Moses P.L."/>
            <person name="Tolonen A.C."/>
            <person name="Vlamakis H."/>
            <person name="Alm E.J."/>
            <person name="Xavier R.J."/>
        </authorList>
    </citation>
    <scope>NUCLEOTIDE SEQUENCE [LARGE SCALE GENOMIC DNA]</scope>
    <source>
        <strain evidence="9">bf_0095</strain>
        <strain evidence="5">Bf_0095</strain>
    </source>
</reference>
<dbReference type="OrthoDB" id="1039209at2"/>
<evidence type="ECO:0000313" key="3">
    <source>
        <dbReference type="EMBL" id="RHL95778.1"/>
    </source>
</evidence>
<evidence type="ECO:0000313" key="7">
    <source>
        <dbReference type="Proteomes" id="UP000285013"/>
    </source>
</evidence>
<accession>A0A3E4L199</accession>
<evidence type="ECO:0000313" key="6">
    <source>
        <dbReference type="Proteomes" id="UP000284772"/>
    </source>
</evidence>
<evidence type="ECO:0000313" key="8">
    <source>
        <dbReference type="Proteomes" id="UP000286003"/>
    </source>
</evidence>
<keyword evidence="9" id="KW-1185">Reference proteome</keyword>
<dbReference type="EMBL" id="QRWT01000007">
    <property type="protein sequence ID" value="RGT53099.1"/>
    <property type="molecule type" value="Genomic_DNA"/>
</dbReference>
<sequence>MGKKETKKYSDIPVQQTNASEPSGIYGDINAMKVQLVNRIMRIDEPEELNSVLEFVKERIAQKDKFEQEWEQGLTVEDFRIQCKRKLKEMYARN</sequence>
<dbReference type="RefSeq" id="WP_007662853.1">
    <property type="nucleotide sequence ID" value="NZ_BAABZC010000002.1"/>
</dbReference>
<protein>
    <submittedName>
        <fullName evidence="3">Uncharacterized protein</fullName>
    </submittedName>
</protein>
<name>A0A3E4L199_9BACE</name>
<dbReference type="AlphaFoldDB" id="A0A3E4L199"/>
<dbReference type="Proteomes" id="UP000286003">
    <property type="component" value="Unassembled WGS sequence"/>
</dbReference>
<proteinExistence type="predicted"/>
<dbReference type="Proteomes" id="UP000284772">
    <property type="component" value="Unassembled WGS sequence"/>
</dbReference>
<dbReference type="EMBL" id="QRQM01000007">
    <property type="protein sequence ID" value="RHN07894.1"/>
    <property type="molecule type" value="Genomic_DNA"/>
</dbReference>
<evidence type="ECO:0000256" key="1">
    <source>
        <dbReference type="SAM" id="MobiDB-lite"/>
    </source>
</evidence>
<comment type="caution">
    <text evidence="3">The sequence shown here is derived from an EMBL/GenBank/DDBJ whole genome shotgun (WGS) entry which is preliminary data.</text>
</comment>
<evidence type="ECO:0000313" key="4">
    <source>
        <dbReference type="EMBL" id="RHN07894.1"/>
    </source>
</evidence>
<organism evidence="3 7">
    <name type="scientific">Bacteroides intestinalis</name>
    <dbReference type="NCBI Taxonomy" id="329854"/>
    <lineage>
        <taxon>Bacteria</taxon>
        <taxon>Pseudomonadati</taxon>
        <taxon>Bacteroidota</taxon>
        <taxon>Bacteroidia</taxon>
        <taxon>Bacteroidales</taxon>
        <taxon>Bacteroidaceae</taxon>
        <taxon>Bacteroides</taxon>
    </lineage>
</organism>